<comment type="caution">
    <text evidence="4">The sequence shown here is derived from an EMBL/GenBank/DDBJ whole genome shotgun (WGS) entry which is preliminary data.</text>
</comment>
<feature type="compositionally biased region" description="Basic and acidic residues" evidence="2">
    <location>
        <begin position="161"/>
        <end position="188"/>
    </location>
</feature>
<dbReference type="InterPro" id="IPR003439">
    <property type="entry name" value="ABC_transporter-like_ATP-bd"/>
</dbReference>
<dbReference type="EMBL" id="AAOE01000031">
    <property type="protein sequence ID" value="EAR07849.1"/>
    <property type="molecule type" value="Genomic_DNA"/>
</dbReference>
<dbReference type="RefSeq" id="WP_008048172.1">
    <property type="nucleotide sequence ID" value="NZ_CH724155.1"/>
</dbReference>
<dbReference type="InterPro" id="IPR027417">
    <property type="entry name" value="P-loop_NTPase"/>
</dbReference>
<evidence type="ECO:0000256" key="1">
    <source>
        <dbReference type="ARBA" id="ARBA00022737"/>
    </source>
</evidence>
<evidence type="ECO:0000259" key="3">
    <source>
        <dbReference type="Pfam" id="PF00005"/>
    </source>
</evidence>
<dbReference type="GO" id="GO:0005524">
    <property type="term" value="F:ATP binding"/>
    <property type="evidence" value="ECO:0007669"/>
    <property type="project" value="InterPro"/>
</dbReference>
<dbReference type="Gene3D" id="3.40.50.300">
    <property type="entry name" value="P-loop containing nucleotide triphosphate hydrolases"/>
    <property type="match status" value="1"/>
</dbReference>
<keyword evidence="5" id="KW-1185">Reference proteome</keyword>
<sequence length="266" mass="30681">GHIHRGQNMKVGYFAQHQLESLDPQASPFLHIRRLDPNVRDQEIRNFIGRFGFSGDRSEEPVAHFSGGEKARVALAMIAWQKPNLLLLDEPTNHLDLEMRESLNFSLQQYEGAVILVSHDRYLLNATAEEFWWVRHGRVESYRGDLADYFQELLKAPATRSEARPEADAGSVDKKAQRQARAEQRQKLKPLRDDIRKAEKQMEALQSQLTEIENRLGDTTLYEAENKDQLQTLLKSQGELSQELSHWEEVWMQAQEALEAFDEDAS</sequence>
<name>A4BJ96_9GAMM</name>
<evidence type="ECO:0000313" key="4">
    <source>
        <dbReference type="EMBL" id="EAR07849.1"/>
    </source>
</evidence>
<evidence type="ECO:0000313" key="5">
    <source>
        <dbReference type="Proteomes" id="UP000005953"/>
    </source>
</evidence>
<keyword evidence="1" id="KW-0677">Repeat</keyword>
<protein>
    <submittedName>
        <fullName evidence="4">ATPase component of ABC transporter with duplicated ATPase domains</fullName>
    </submittedName>
</protein>
<dbReference type="STRING" id="314283.MED297_05374"/>
<dbReference type="Proteomes" id="UP000005953">
    <property type="component" value="Unassembled WGS sequence"/>
</dbReference>
<dbReference type="PANTHER" id="PTHR19211">
    <property type="entry name" value="ATP-BINDING TRANSPORT PROTEIN-RELATED"/>
    <property type="match status" value="1"/>
</dbReference>
<dbReference type="Pfam" id="PF00005">
    <property type="entry name" value="ABC_tran"/>
    <property type="match status" value="1"/>
</dbReference>
<dbReference type="InterPro" id="IPR050611">
    <property type="entry name" value="ABCF"/>
</dbReference>
<dbReference type="HOGENOM" id="CLU_1043969_0_0_6"/>
<dbReference type="PANTHER" id="PTHR19211:SF14">
    <property type="entry name" value="ATP-BINDING CASSETTE SUB-FAMILY F MEMBER 1"/>
    <property type="match status" value="1"/>
</dbReference>
<dbReference type="SUPFAM" id="SSF52540">
    <property type="entry name" value="P-loop containing nucleoside triphosphate hydrolases"/>
    <property type="match status" value="1"/>
</dbReference>
<proteinExistence type="predicted"/>
<accession>A4BJ96</accession>
<organism evidence="4 5">
    <name type="scientific">Reinekea blandensis MED297</name>
    <dbReference type="NCBI Taxonomy" id="314283"/>
    <lineage>
        <taxon>Bacteria</taxon>
        <taxon>Pseudomonadati</taxon>
        <taxon>Pseudomonadota</taxon>
        <taxon>Gammaproteobacteria</taxon>
        <taxon>Oceanospirillales</taxon>
        <taxon>Saccharospirillaceae</taxon>
        <taxon>Reinekea</taxon>
    </lineage>
</organism>
<evidence type="ECO:0000256" key="2">
    <source>
        <dbReference type="SAM" id="MobiDB-lite"/>
    </source>
</evidence>
<feature type="non-terminal residue" evidence="4">
    <location>
        <position position="1"/>
    </location>
</feature>
<reference evidence="4 5" key="1">
    <citation type="submission" date="2006-02" db="EMBL/GenBank/DDBJ databases">
        <authorList>
            <person name="Pinhassi J."/>
            <person name="Pedros-Alio C."/>
            <person name="Ferriera S."/>
            <person name="Johnson J."/>
            <person name="Kravitz S."/>
            <person name="Halpern A."/>
            <person name="Remington K."/>
            <person name="Beeson K."/>
            <person name="Tran B."/>
            <person name="Rogers Y.-H."/>
            <person name="Friedman R."/>
            <person name="Venter J.C."/>
        </authorList>
    </citation>
    <scope>NUCLEOTIDE SEQUENCE [LARGE SCALE GENOMIC DNA]</scope>
    <source>
        <strain evidence="4 5">MED297</strain>
    </source>
</reference>
<dbReference type="GO" id="GO:0016887">
    <property type="term" value="F:ATP hydrolysis activity"/>
    <property type="evidence" value="ECO:0007669"/>
    <property type="project" value="InterPro"/>
</dbReference>
<dbReference type="AlphaFoldDB" id="A4BJ96"/>
<feature type="region of interest" description="Disordered" evidence="2">
    <location>
        <begin position="158"/>
        <end position="188"/>
    </location>
</feature>
<feature type="domain" description="ABC transporter" evidence="3">
    <location>
        <begin position="8"/>
        <end position="93"/>
    </location>
</feature>
<dbReference type="CDD" id="cd03221">
    <property type="entry name" value="ABCF_EF-3"/>
    <property type="match status" value="1"/>
</dbReference>
<gene>
    <name evidence="4" type="ORF">MED297_05374</name>
</gene>